<gene>
    <name evidence="5" type="ORF">KVT40_009400</name>
</gene>
<proteinExistence type="predicted"/>
<dbReference type="PRINTS" id="PR01415">
    <property type="entry name" value="ANKYRIN"/>
</dbReference>
<dbReference type="OrthoDB" id="539213at2759"/>
<keyword evidence="1" id="KW-0677">Repeat</keyword>
<keyword evidence="4" id="KW-0175">Coiled coil</keyword>
<dbReference type="CDD" id="cd14688">
    <property type="entry name" value="bZIP_YAP"/>
    <property type="match status" value="1"/>
</dbReference>
<dbReference type="Gene3D" id="1.25.40.20">
    <property type="entry name" value="Ankyrin repeat-containing domain"/>
    <property type="match status" value="2"/>
</dbReference>
<dbReference type="InterPro" id="IPR046347">
    <property type="entry name" value="bZIP_sf"/>
</dbReference>
<feature type="repeat" description="ANK" evidence="3">
    <location>
        <begin position="165"/>
        <end position="197"/>
    </location>
</feature>
<evidence type="ECO:0000256" key="4">
    <source>
        <dbReference type="SAM" id="Coils"/>
    </source>
</evidence>
<dbReference type="SMART" id="SM00248">
    <property type="entry name" value="ANK"/>
    <property type="match status" value="4"/>
</dbReference>
<feature type="repeat" description="ANK" evidence="3">
    <location>
        <begin position="264"/>
        <end position="293"/>
    </location>
</feature>
<sequence>MASSVPDVDSSQAALRLVLAELEERKEKKRRQNRMAQRTYRHNQKQRMLALQAAVCVNEPGQDVPALSVDNTSLSISAPVMFSPAMTSSSATARVSAIEPVQHYTNGSPQSSNSSAATTAGFFSPQTTPVIEEAAWTFSPLLDHRGLPSTSSLPSQSALATLPATGQTVLHLSVQESSYAMMRLLLNHGAEVNKQDSHGITPLHMAAHNGNTEAITTLLEHTADPNIADWSGRTPLLVAVKQGHRIAVTLLLKAAADIHWKDNSGHSALHVAVQVGSEKIVSILLSHGADINA</sequence>
<reference evidence="5" key="1">
    <citation type="submission" date="2021-07" db="EMBL/GenBank/DDBJ databases">
        <title>Elsinoe batatas strain:CRI-CJ2 Genome sequencing and assembly.</title>
        <authorList>
            <person name="Huang L."/>
        </authorList>
    </citation>
    <scope>NUCLEOTIDE SEQUENCE</scope>
    <source>
        <strain evidence="5">CRI-CJ2</strain>
    </source>
</reference>
<dbReference type="SUPFAM" id="SSF57959">
    <property type="entry name" value="Leucine zipper domain"/>
    <property type="match status" value="1"/>
</dbReference>
<evidence type="ECO:0000313" key="5">
    <source>
        <dbReference type="EMBL" id="KAG8622889.1"/>
    </source>
</evidence>
<feature type="repeat" description="ANK" evidence="3">
    <location>
        <begin position="231"/>
        <end position="263"/>
    </location>
</feature>
<dbReference type="SUPFAM" id="SSF48403">
    <property type="entry name" value="Ankyrin repeat"/>
    <property type="match status" value="1"/>
</dbReference>
<accession>A0A8K0PET8</accession>
<evidence type="ECO:0000256" key="2">
    <source>
        <dbReference type="ARBA" id="ARBA00023043"/>
    </source>
</evidence>
<name>A0A8K0PET8_9PEZI</name>
<dbReference type="PROSITE" id="PS50088">
    <property type="entry name" value="ANK_REPEAT"/>
    <property type="match status" value="4"/>
</dbReference>
<organism evidence="5 6">
    <name type="scientific">Elsinoe batatas</name>
    <dbReference type="NCBI Taxonomy" id="2601811"/>
    <lineage>
        <taxon>Eukaryota</taxon>
        <taxon>Fungi</taxon>
        <taxon>Dikarya</taxon>
        <taxon>Ascomycota</taxon>
        <taxon>Pezizomycotina</taxon>
        <taxon>Dothideomycetes</taxon>
        <taxon>Dothideomycetidae</taxon>
        <taxon>Myriangiales</taxon>
        <taxon>Elsinoaceae</taxon>
        <taxon>Elsinoe</taxon>
    </lineage>
</organism>
<dbReference type="AlphaFoldDB" id="A0A8K0PET8"/>
<dbReference type="PROSITE" id="PS50297">
    <property type="entry name" value="ANK_REP_REGION"/>
    <property type="match status" value="4"/>
</dbReference>
<protein>
    <submittedName>
        <fullName evidence="5">Uncharacterized protein</fullName>
    </submittedName>
</protein>
<feature type="repeat" description="ANK" evidence="3">
    <location>
        <begin position="198"/>
        <end position="230"/>
    </location>
</feature>
<comment type="caution">
    <text evidence="5">The sequence shown here is derived from an EMBL/GenBank/DDBJ whole genome shotgun (WGS) entry which is preliminary data.</text>
</comment>
<evidence type="ECO:0000256" key="1">
    <source>
        <dbReference type="ARBA" id="ARBA00022737"/>
    </source>
</evidence>
<dbReference type="InterPro" id="IPR002110">
    <property type="entry name" value="Ankyrin_rpt"/>
</dbReference>
<dbReference type="GO" id="GO:0003700">
    <property type="term" value="F:DNA-binding transcription factor activity"/>
    <property type="evidence" value="ECO:0007669"/>
    <property type="project" value="InterPro"/>
</dbReference>
<feature type="coiled-coil region" evidence="4">
    <location>
        <begin position="12"/>
        <end position="39"/>
    </location>
</feature>
<dbReference type="EMBL" id="JAESVG020000012">
    <property type="protein sequence ID" value="KAG8622889.1"/>
    <property type="molecule type" value="Genomic_DNA"/>
</dbReference>
<keyword evidence="6" id="KW-1185">Reference proteome</keyword>
<dbReference type="Pfam" id="PF12796">
    <property type="entry name" value="Ank_2"/>
    <property type="match status" value="1"/>
</dbReference>
<evidence type="ECO:0000256" key="3">
    <source>
        <dbReference type="PROSITE-ProRule" id="PRU00023"/>
    </source>
</evidence>
<evidence type="ECO:0000313" key="6">
    <source>
        <dbReference type="Proteomes" id="UP000809789"/>
    </source>
</evidence>
<dbReference type="PANTHER" id="PTHR24171">
    <property type="entry name" value="ANKYRIN REPEAT DOMAIN-CONTAINING PROTEIN 39-RELATED"/>
    <property type="match status" value="1"/>
</dbReference>
<dbReference type="InterPro" id="IPR036770">
    <property type="entry name" value="Ankyrin_rpt-contain_sf"/>
</dbReference>
<keyword evidence="2 3" id="KW-0040">ANK repeat</keyword>
<dbReference type="Pfam" id="PF00023">
    <property type="entry name" value="Ank"/>
    <property type="match status" value="2"/>
</dbReference>
<dbReference type="Gene3D" id="1.20.5.170">
    <property type="match status" value="1"/>
</dbReference>
<dbReference type="Proteomes" id="UP000809789">
    <property type="component" value="Unassembled WGS sequence"/>
</dbReference>